<dbReference type="InterPro" id="IPR043993">
    <property type="entry name" value="T4SS_pilin"/>
</dbReference>
<protein>
    <submittedName>
        <fullName evidence="3">Uncharacterized protein</fullName>
    </submittedName>
</protein>
<evidence type="ECO:0000256" key="1">
    <source>
        <dbReference type="SAM" id="MobiDB-lite"/>
    </source>
</evidence>
<keyword evidence="2" id="KW-0812">Transmembrane</keyword>
<reference evidence="3 4" key="1">
    <citation type="journal article" date="2016" name="Nat. Commun.">
        <title>Thousands of microbial genomes shed light on interconnected biogeochemical processes in an aquifer system.</title>
        <authorList>
            <person name="Anantharaman K."/>
            <person name="Brown C.T."/>
            <person name="Hug L.A."/>
            <person name="Sharon I."/>
            <person name="Castelle C.J."/>
            <person name="Probst A.J."/>
            <person name="Thomas B.C."/>
            <person name="Singh A."/>
            <person name="Wilkins M.J."/>
            <person name="Karaoz U."/>
            <person name="Brodie E.L."/>
            <person name="Williams K.H."/>
            <person name="Hubbard S.S."/>
            <person name="Banfield J.F."/>
        </authorList>
    </citation>
    <scope>NUCLEOTIDE SEQUENCE [LARGE SCALE GENOMIC DNA]</scope>
</reference>
<evidence type="ECO:0000313" key="3">
    <source>
        <dbReference type="EMBL" id="OGD62297.1"/>
    </source>
</evidence>
<proteinExistence type="predicted"/>
<accession>A0A1F5E4G4</accession>
<name>A0A1F5E4G4_9BACT</name>
<gene>
    <name evidence="3" type="ORF">A2160_00710</name>
</gene>
<feature type="region of interest" description="Disordered" evidence="1">
    <location>
        <begin position="129"/>
        <end position="168"/>
    </location>
</feature>
<feature type="transmembrane region" description="Helical" evidence="2">
    <location>
        <begin position="42"/>
        <end position="66"/>
    </location>
</feature>
<sequence length="168" mass="18029">MLTLLITHLAQAGTIRNPVLTPSEGTLAGVAVNPLAGFVARLWQTAVIAGSLMMIIYLIWGAVDWLMSEGDTEKLKNAKNKITHSFFGLGLLAASFALIFFLRLIFGFDLLKLVWPSAYTSTPQATNLPLVEPGGNGSTNQQSWEAAPATGRSGQDTLRKSGQDTIEP</sequence>
<evidence type="ECO:0000256" key="2">
    <source>
        <dbReference type="SAM" id="Phobius"/>
    </source>
</evidence>
<dbReference type="Proteomes" id="UP000177006">
    <property type="component" value="Unassembled WGS sequence"/>
</dbReference>
<dbReference type="EMBL" id="MEZK01000023">
    <property type="protein sequence ID" value="OGD62297.1"/>
    <property type="molecule type" value="Genomic_DNA"/>
</dbReference>
<dbReference type="STRING" id="1797457.A2160_00710"/>
<feature type="transmembrane region" description="Helical" evidence="2">
    <location>
        <begin position="86"/>
        <end position="106"/>
    </location>
</feature>
<organism evidence="3 4">
    <name type="scientific">Candidatus Beckwithbacteria bacterium RBG_13_42_9</name>
    <dbReference type="NCBI Taxonomy" id="1797457"/>
    <lineage>
        <taxon>Bacteria</taxon>
        <taxon>Candidatus Beckwithiibacteriota</taxon>
    </lineage>
</organism>
<keyword evidence="2" id="KW-1133">Transmembrane helix</keyword>
<comment type="caution">
    <text evidence="3">The sequence shown here is derived from an EMBL/GenBank/DDBJ whole genome shotgun (WGS) entry which is preliminary data.</text>
</comment>
<dbReference type="AlphaFoldDB" id="A0A1F5E4G4"/>
<evidence type="ECO:0000313" key="4">
    <source>
        <dbReference type="Proteomes" id="UP000177006"/>
    </source>
</evidence>
<dbReference type="Pfam" id="PF18895">
    <property type="entry name" value="T4SS_pilin"/>
    <property type="match status" value="1"/>
</dbReference>
<keyword evidence="2" id="KW-0472">Membrane</keyword>